<feature type="transmembrane region" description="Helical" evidence="1">
    <location>
        <begin position="16"/>
        <end position="34"/>
    </location>
</feature>
<name>A0ABU7SZD1_9LACO</name>
<feature type="transmembrane region" description="Helical" evidence="1">
    <location>
        <begin position="371"/>
        <end position="388"/>
    </location>
</feature>
<proteinExistence type="predicted"/>
<keyword evidence="1" id="KW-0812">Transmembrane</keyword>
<evidence type="ECO:0000313" key="3">
    <source>
        <dbReference type="EMBL" id="MEE6715470.1"/>
    </source>
</evidence>
<feature type="transmembrane region" description="Helical" evidence="1">
    <location>
        <begin position="279"/>
        <end position="304"/>
    </location>
</feature>
<dbReference type="PROSITE" id="PS50200">
    <property type="entry name" value="RA"/>
    <property type="match status" value="1"/>
</dbReference>
<feature type="transmembrane region" description="Helical" evidence="1">
    <location>
        <begin position="316"/>
        <end position="335"/>
    </location>
</feature>
<keyword evidence="1" id="KW-0472">Membrane</keyword>
<feature type="transmembrane region" description="Helical" evidence="1">
    <location>
        <begin position="176"/>
        <end position="198"/>
    </location>
</feature>
<dbReference type="EMBL" id="JAQSGK010000014">
    <property type="protein sequence ID" value="MEE6715470.1"/>
    <property type="molecule type" value="Genomic_DNA"/>
</dbReference>
<protein>
    <recommendedName>
        <fullName evidence="2">Ras-associating domain-containing protein</fullName>
    </recommendedName>
</protein>
<accession>A0ABU7SZD1</accession>
<dbReference type="Proteomes" id="UP001330016">
    <property type="component" value="Unassembled WGS sequence"/>
</dbReference>
<dbReference type="InterPro" id="IPR000159">
    <property type="entry name" value="RA_dom"/>
</dbReference>
<keyword evidence="1" id="KW-1133">Transmembrane helix</keyword>
<comment type="caution">
    <text evidence="3">The sequence shown here is derived from an EMBL/GenBank/DDBJ whole genome shotgun (WGS) entry which is preliminary data.</text>
</comment>
<keyword evidence="4" id="KW-1185">Reference proteome</keyword>
<feature type="transmembrane region" description="Helical" evidence="1">
    <location>
        <begin position="232"/>
        <end position="259"/>
    </location>
</feature>
<evidence type="ECO:0000313" key="4">
    <source>
        <dbReference type="Proteomes" id="UP001330016"/>
    </source>
</evidence>
<organism evidence="3 4">
    <name type="scientific">Schleiferilactobacillus harbinensis</name>
    <dbReference type="NCBI Taxonomy" id="304207"/>
    <lineage>
        <taxon>Bacteria</taxon>
        <taxon>Bacillati</taxon>
        <taxon>Bacillota</taxon>
        <taxon>Bacilli</taxon>
        <taxon>Lactobacillales</taxon>
        <taxon>Lactobacillaceae</taxon>
        <taxon>Schleiferilactobacillus</taxon>
    </lineage>
</organism>
<gene>
    <name evidence="3" type="ORF">PS435_06320</name>
</gene>
<sequence>MKRWGHSLRFELRKRPWVWPIVLLLAIGLSIGFWQQRQARTQFIQDYAGRLEKWYTPHKKAGKAEITAFKRSPAAYHQWYMDSLAVNLQKKPQTMALDGFGVRIYNDIDTSRGALSASISRTYTQFLYMKQHKIAPMYPDSLDVETSTGDLAGLNNQSTQMVLRDNPHYYLQGWYYLWYLIRANSVILLFLVGILLTGRQWAKELANKKAHSDWLLLQGQRTLAQLGNQFSIIFYTFAQIVLLPLGLVTLGIGLGAGWGDLRYPVFSFSNPEGLGLAESFMPLGTYLLQAFGLIILLILFLTLLNMIFAQVLRNSWLTTIGLLLVLGITQVMPAIPNFPLTYFRVNETITGILQKAADSDALQPQSALLNLGWWCIGLLVIVLIPVISQQLQQLWRARMASHRHVQQS</sequence>
<feature type="domain" description="Ras-associating" evidence="2">
    <location>
        <begin position="1"/>
        <end position="17"/>
    </location>
</feature>
<reference evidence="3 4" key="1">
    <citation type="submission" date="2023-02" db="EMBL/GenBank/DDBJ databases">
        <title>The predominant lactic acid bacteria and yeasts involved in the spontaneous fermentation of millet during the production of the traditional porridge Hausa koko in Ghana.</title>
        <authorList>
            <person name="Atter A."/>
            <person name="Diaz M."/>
        </authorList>
    </citation>
    <scope>NUCLEOTIDE SEQUENCE [LARGE SCALE GENOMIC DNA]</scope>
    <source>
        <strain evidence="3 4">FI11640</strain>
    </source>
</reference>
<evidence type="ECO:0000259" key="2">
    <source>
        <dbReference type="PROSITE" id="PS50200"/>
    </source>
</evidence>
<evidence type="ECO:0000256" key="1">
    <source>
        <dbReference type="SAM" id="Phobius"/>
    </source>
</evidence>